<dbReference type="PROSITE" id="PS51257">
    <property type="entry name" value="PROKAR_LIPOPROTEIN"/>
    <property type="match status" value="1"/>
</dbReference>
<comment type="caution">
    <text evidence="2">The sequence shown here is derived from an EMBL/GenBank/DDBJ whole genome shotgun (WGS) entry which is preliminary data.</text>
</comment>
<gene>
    <name evidence="2" type="ORF">DI563_15320</name>
</gene>
<evidence type="ECO:0008006" key="4">
    <source>
        <dbReference type="Google" id="ProtNLM"/>
    </source>
</evidence>
<reference evidence="2 3" key="1">
    <citation type="submission" date="2017-08" db="EMBL/GenBank/DDBJ databases">
        <title>Infants hospitalized years apart are colonized by the same room-sourced microbial strains.</title>
        <authorList>
            <person name="Brooks B."/>
            <person name="Olm M.R."/>
            <person name="Firek B.A."/>
            <person name="Baker R."/>
            <person name="Thomas B.C."/>
            <person name="Morowitz M.J."/>
            <person name="Banfield J.F."/>
        </authorList>
    </citation>
    <scope>NUCLEOTIDE SEQUENCE [LARGE SCALE GENOMIC DNA]</scope>
    <source>
        <strain evidence="2">S2_005_003_R2_41</strain>
    </source>
</reference>
<evidence type="ECO:0000313" key="3">
    <source>
        <dbReference type="Proteomes" id="UP000249135"/>
    </source>
</evidence>
<sequence length="121" mass="11838">MKSLLSLLLSLAGLLVATAPAAHAAAGCDQLRSEVEGKIAAGGVTRFSVTVVDANAPVTSGKVVGSCELGSKKLVYETTPAAPGTPGTAAVAAPAARSAGSERILTECRDGTVSMGGACKP</sequence>
<dbReference type="Pfam" id="PF06649">
    <property type="entry name" value="DUF1161"/>
    <property type="match status" value="1"/>
</dbReference>
<organism evidence="2 3">
    <name type="scientific">Variovorax paradoxus</name>
    <dbReference type="NCBI Taxonomy" id="34073"/>
    <lineage>
        <taxon>Bacteria</taxon>
        <taxon>Pseudomonadati</taxon>
        <taxon>Pseudomonadota</taxon>
        <taxon>Betaproteobacteria</taxon>
        <taxon>Burkholderiales</taxon>
        <taxon>Comamonadaceae</taxon>
        <taxon>Variovorax</taxon>
    </lineage>
</organism>
<protein>
    <recommendedName>
        <fullName evidence="4">DUF1161 domain-containing protein</fullName>
    </recommendedName>
</protein>
<dbReference type="EMBL" id="QFPP01000193">
    <property type="protein sequence ID" value="PZQ73295.1"/>
    <property type="molecule type" value="Genomic_DNA"/>
</dbReference>
<dbReference type="AlphaFoldDB" id="A0A2W5QEP3"/>
<name>A0A2W5QEP3_VARPD</name>
<accession>A0A2W5QEP3</accession>
<evidence type="ECO:0000256" key="1">
    <source>
        <dbReference type="SAM" id="SignalP"/>
    </source>
</evidence>
<keyword evidence="1" id="KW-0732">Signal</keyword>
<evidence type="ECO:0000313" key="2">
    <source>
        <dbReference type="EMBL" id="PZQ73295.1"/>
    </source>
</evidence>
<dbReference type="InterPro" id="IPR010595">
    <property type="entry name" value="DUF1161"/>
</dbReference>
<feature type="signal peptide" evidence="1">
    <location>
        <begin position="1"/>
        <end position="24"/>
    </location>
</feature>
<proteinExistence type="predicted"/>
<feature type="chain" id="PRO_5015908661" description="DUF1161 domain-containing protein" evidence="1">
    <location>
        <begin position="25"/>
        <end position="121"/>
    </location>
</feature>
<dbReference type="Proteomes" id="UP000249135">
    <property type="component" value="Unassembled WGS sequence"/>
</dbReference>